<dbReference type="InterPro" id="IPR041679">
    <property type="entry name" value="DNA2/NAM7-like_C"/>
</dbReference>
<accession>A0ABP8FHT5</accession>
<evidence type="ECO:0000259" key="2">
    <source>
        <dbReference type="Pfam" id="PF13087"/>
    </source>
</evidence>
<dbReference type="RefSeq" id="WP_345164688.1">
    <property type="nucleotide sequence ID" value="NZ_BAABGX010000002.1"/>
</dbReference>
<evidence type="ECO:0000313" key="3">
    <source>
        <dbReference type="EMBL" id="GAA4304118.1"/>
    </source>
</evidence>
<dbReference type="CDD" id="cd18808">
    <property type="entry name" value="SF1_C_Upf1"/>
    <property type="match status" value="1"/>
</dbReference>
<feature type="domain" description="DNA2/NAM7 helicase helicase" evidence="1">
    <location>
        <begin position="935"/>
        <end position="977"/>
    </location>
</feature>
<dbReference type="InterPro" id="IPR027417">
    <property type="entry name" value="P-loop_NTPase"/>
</dbReference>
<dbReference type="InterPro" id="IPR045055">
    <property type="entry name" value="DNA2/NAM7-like"/>
</dbReference>
<dbReference type="Pfam" id="PF13087">
    <property type="entry name" value="AAA_12"/>
    <property type="match status" value="1"/>
</dbReference>
<dbReference type="EMBL" id="BAABGX010000002">
    <property type="protein sequence ID" value="GAA4304118.1"/>
    <property type="molecule type" value="Genomic_DNA"/>
</dbReference>
<dbReference type="Pfam" id="PF13086">
    <property type="entry name" value="AAA_11"/>
    <property type="match status" value="2"/>
</dbReference>
<keyword evidence="4" id="KW-1185">Reference proteome</keyword>
<dbReference type="SUPFAM" id="SSF52540">
    <property type="entry name" value="P-loop containing nucleoside triphosphate hydrolases"/>
    <property type="match status" value="1"/>
</dbReference>
<dbReference type="Proteomes" id="UP001501844">
    <property type="component" value="Unassembled WGS sequence"/>
</dbReference>
<dbReference type="InterPro" id="IPR025103">
    <property type="entry name" value="DUF4011"/>
</dbReference>
<name>A0ABP8FHT5_9BACT</name>
<organism evidence="3 4">
    <name type="scientific">Nibribacter koreensis</name>
    <dbReference type="NCBI Taxonomy" id="1084519"/>
    <lineage>
        <taxon>Bacteria</taxon>
        <taxon>Pseudomonadati</taxon>
        <taxon>Bacteroidota</taxon>
        <taxon>Cytophagia</taxon>
        <taxon>Cytophagales</taxon>
        <taxon>Hymenobacteraceae</taxon>
        <taxon>Nibribacter</taxon>
    </lineage>
</organism>
<gene>
    <name evidence="3" type="ORF">GCM10023183_17250</name>
</gene>
<sequence>MNHATSLPNLLKQYQRRLLNLSGSNRSLVLLRPSVSLHLDVHALDHAHKGPSFEYVEALLAGKEKIALCEVADGRDAALAPLNKQLKTIQRRAHMIWEERGAKELFVGWPFVEGAFPDGTLVRCPLLFFPVELQVNEKRQWQLVRPEDQPPFFNKSFLLAYAHYLNVPVDEALMELDLDDFPADSQAYRTKLYETLKESNIDLNYNQELFTNVLQAFKTYKREDLEKTWKPGQLKLQPEAVLGIFPQAGSYQLTDYEELLENPPAESLEELLLPQTEVNPAIAALEQQLFTAFDADASQEAALKQVKSGQSVVVQGPPGTGKSQLICNLVSDYLARGKTVLVVCQKRAALDVVYHRLSTQGLDKFAALVHDLNLDRGLVFNKIRQQIEQVDEYQRQDKTLGNVHAERQFLEVSRRINQISERLNSLKEALFDTSVCGWSVKELYLRSNLRAPQLPLENNYLPFTAQTWQEERPRLMHYLQDAVTLQAPDFPWNERRSFQHHTWNERQKLLQLLTEIPAAVQENSKALALLLPAQAEPWDALQALLQELSALQILQHDLQDKTVFRLFFGNLGKNTNQREAEQLVTKLQQQTKATTVQLSAIEAEQLRRLLQSHDEAQAGFFGKIKWQFAQERKQLQAFAEQKKITHADTATEQMRTALHNYDALQTQWKNLQSQEPTLEIPQELFSSQANTELTALQKAWELRGQLQQLVAYDVLPEEVLQMRAERFQAVFSESLPKLKLLETIQNEWEKWLTEGQIEQLAVDPSAVTRLSHSLAENFDRLVAYDTLLASFSPELKAWLTQLRQAVPEGVEAQLRAMENSIYLAWIQHIEAKFPVLTMVSTGELERLEVELQEAIQHKAELSRQIILLNLREQTYKNMEFNRLGNPVTYRRLLTQVSKKRQLYPLRKLQAQFGEEVLRLLPCWLASPETVSALFPLARVFDLVIFDEASQCFAEVGIPAMMRGKQAVIAGDEQQLGPSDLYRVRFGGEEDEAEELVVESLLQLSALHLPQTLLTEHYRSQYPELIQFSNQHFYRHKLQLIPKQEAMNSTQPALQFLKVDGLWQDQTNRPEAERVRDLVFELIAQGETDIGVITFNFPQQQLVQDLLEEQAMAQNMQLPEALIIKNIENIQGDERQFIIFSIGYAPDVNGVVRAQFGSLNAAKGENRLNVAITRAIKRVYVVSSLWPEQFPVENVKHAGPKLLRDYLAFAKHVSENGFTPQPAPVGQVPSSALLYPAILASFDQNSPKTEVQAELPFADLTFRNEGRYQAVLLTDDDLYFRRPSAKATHADMPSRLSARGWRFGTVYSRQFWSQPEQVWQKLNDLSTQQHDLKRQSS</sequence>
<reference evidence="4" key="1">
    <citation type="journal article" date="2019" name="Int. J. Syst. Evol. Microbiol.">
        <title>The Global Catalogue of Microorganisms (GCM) 10K type strain sequencing project: providing services to taxonomists for standard genome sequencing and annotation.</title>
        <authorList>
            <consortium name="The Broad Institute Genomics Platform"/>
            <consortium name="The Broad Institute Genome Sequencing Center for Infectious Disease"/>
            <person name="Wu L."/>
            <person name="Ma J."/>
        </authorList>
    </citation>
    <scope>NUCLEOTIDE SEQUENCE [LARGE SCALE GENOMIC DNA]</scope>
    <source>
        <strain evidence="4">JCM 17917</strain>
    </source>
</reference>
<protein>
    <recommendedName>
        <fullName evidence="5">AAA domain-containing protein</fullName>
    </recommendedName>
</protein>
<evidence type="ECO:0008006" key="5">
    <source>
        <dbReference type="Google" id="ProtNLM"/>
    </source>
</evidence>
<dbReference type="InterPro" id="IPR041677">
    <property type="entry name" value="DNA2/NAM7_AAA_11"/>
</dbReference>
<feature type="domain" description="DNA2/NAM7 helicase-like C-terminal" evidence="2">
    <location>
        <begin position="1004"/>
        <end position="1182"/>
    </location>
</feature>
<dbReference type="Gene3D" id="3.40.50.300">
    <property type="entry name" value="P-loop containing nucleotide triphosphate hydrolases"/>
    <property type="match status" value="3"/>
</dbReference>
<evidence type="ECO:0000259" key="1">
    <source>
        <dbReference type="Pfam" id="PF13086"/>
    </source>
</evidence>
<dbReference type="Pfam" id="PF13195">
    <property type="entry name" value="DUF4011"/>
    <property type="match status" value="1"/>
</dbReference>
<dbReference type="InterPro" id="IPR047187">
    <property type="entry name" value="SF1_C_Upf1"/>
</dbReference>
<dbReference type="PANTHER" id="PTHR10887">
    <property type="entry name" value="DNA2/NAM7 HELICASE FAMILY"/>
    <property type="match status" value="1"/>
</dbReference>
<evidence type="ECO:0000313" key="4">
    <source>
        <dbReference type="Proteomes" id="UP001501844"/>
    </source>
</evidence>
<dbReference type="PANTHER" id="PTHR10887:SF495">
    <property type="entry name" value="HELICASE SENATAXIN ISOFORM X1-RELATED"/>
    <property type="match status" value="1"/>
</dbReference>
<comment type="caution">
    <text evidence="3">The sequence shown here is derived from an EMBL/GenBank/DDBJ whole genome shotgun (WGS) entry which is preliminary data.</text>
</comment>
<proteinExistence type="predicted"/>
<feature type="domain" description="DNA2/NAM7 helicase helicase" evidence="1">
    <location>
        <begin position="296"/>
        <end position="447"/>
    </location>
</feature>